<dbReference type="InterPro" id="IPR007484">
    <property type="entry name" value="Peptidase_M28"/>
</dbReference>
<dbReference type="EC" id="3.4.-.-" evidence="7"/>
<dbReference type="Gene3D" id="3.40.630.10">
    <property type="entry name" value="Zn peptidases"/>
    <property type="match status" value="1"/>
</dbReference>
<evidence type="ECO:0000256" key="8">
    <source>
        <dbReference type="SAM" id="MobiDB-lite"/>
    </source>
</evidence>
<proteinExistence type="inferred from homology"/>
<gene>
    <name evidence="11" type="ORF">B2J93_5883</name>
</gene>
<keyword evidence="7" id="KW-0732">Signal</keyword>
<evidence type="ECO:0000313" key="12">
    <source>
        <dbReference type="Proteomes" id="UP000242519"/>
    </source>
</evidence>
<protein>
    <recommendedName>
        <fullName evidence="7">Peptide hydrolase</fullName>
        <ecNumber evidence="7">3.4.-.-</ecNumber>
    </recommendedName>
</protein>
<comment type="similarity">
    <text evidence="2">Belongs to the peptidase M28 family. M28B subfamily.</text>
</comment>
<reference evidence="11 12" key="1">
    <citation type="submission" date="2017-04" db="EMBL/GenBank/DDBJ databases">
        <title>Draft genome sequence of Marssonina coronaria NL1: causal agent of apple blotch.</title>
        <authorList>
            <person name="Cheng Q."/>
        </authorList>
    </citation>
    <scope>NUCLEOTIDE SEQUENCE [LARGE SCALE GENOMIC DNA]</scope>
    <source>
        <strain evidence="11 12">NL1</strain>
    </source>
</reference>
<accession>A0A218ZAD8</accession>
<dbReference type="GO" id="GO:0006508">
    <property type="term" value="P:proteolysis"/>
    <property type="evidence" value="ECO:0007669"/>
    <property type="project" value="UniProtKB-KW"/>
</dbReference>
<dbReference type="GO" id="GO:0008235">
    <property type="term" value="F:metalloexopeptidase activity"/>
    <property type="evidence" value="ECO:0007669"/>
    <property type="project" value="InterPro"/>
</dbReference>
<dbReference type="SUPFAM" id="SSF53187">
    <property type="entry name" value="Zn-dependent exopeptidases"/>
    <property type="match status" value="1"/>
</dbReference>
<feature type="domain" description="PA" evidence="9">
    <location>
        <begin position="126"/>
        <end position="211"/>
    </location>
</feature>
<keyword evidence="3 7" id="KW-0645">Protease</keyword>
<dbReference type="PANTHER" id="PTHR12147">
    <property type="entry name" value="METALLOPEPTIDASE M28 FAMILY MEMBER"/>
    <property type="match status" value="1"/>
</dbReference>
<evidence type="ECO:0000256" key="7">
    <source>
        <dbReference type="RuleBase" id="RU361240"/>
    </source>
</evidence>
<keyword evidence="5 7" id="KW-0378">Hydrolase</keyword>
<dbReference type="GO" id="GO:0046872">
    <property type="term" value="F:metal ion binding"/>
    <property type="evidence" value="ECO:0007669"/>
    <property type="project" value="UniProtKB-KW"/>
</dbReference>
<dbReference type="InterPro" id="IPR046450">
    <property type="entry name" value="PA_dom_sf"/>
</dbReference>
<dbReference type="Proteomes" id="UP000242519">
    <property type="component" value="Unassembled WGS sequence"/>
</dbReference>
<evidence type="ECO:0000256" key="3">
    <source>
        <dbReference type="ARBA" id="ARBA00022670"/>
    </source>
</evidence>
<keyword evidence="6 7" id="KW-0862">Zinc</keyword>
<dbReference type="Pfam" id="PF02225">
    <property type="entry name" value="PA"/>
    <property type="match status" value="1"/>
</dbReference>
<evidence type="ECO:0000256" key="4">
    <source>
        <dbReference type="ARBA" id="ARBA00022723"/>
    </source>
</evidence>
<evidence type="ECO:0000256" key="2">
    <source>
        <dbReference type="ARBA" id="ARBA00005634"/>
    </source>
</evidence>
<evidence type="ECO:0000313" key="11">
    <source>
        <dbReference type="EMBL" id="OWP04987.1"/>
    </source>
</evidence>
<dbReference type="Pfam" id="PF04389">
    <property type="entry name" value="Peptidase_M28"/>
    <property type="match status" value="1"/>
</dbReference>
<dbReference type="InterPro" id="IPR045175">
    <property type="entry name" value="M28_fam"/>
</dbReference>
<dbReference type="PANTHER" id="PTHR12147:SF26">
    <property type="entry name" value="PEPTIDASE M28 DOMAIN-CONTAINING PROTEIN"/>
    <property type="match status" value="1"/>
</dbReference>
<organism evidence="11 12">
    <name type="scientific">Diplocarpon coronariae</name>
    <dbReference type="NCBI Taxonomy" id="2795749"/>
    <lineage>
        <taxon>Eukaryota</taxon>
        <taxon>Fungi</taxon>
        <taxon>Dikarya</taxon>
        <taxon>Ascomycota</taxon>
        <taxon>Pezizomycotina</taxon>
        <taxon>Leotiomycetes</taxon>
        <taxon>Helotiales</taxon>
        <taxon>Drepanopezizaceae</taxon>
        <taxon>Diplocarpon</taxon>
    </lineage>
</organism>
<evidence type="ECO:0000259" key="9">
    <source>
        <dbReference type="Pfam" id="PF02225"/>
    </source>
</evidence>
<feature type="domain" description="Peptidase M28" evidence="10">
    <location>
        <begin position="231"/>
        <end position="445"/>
    </location>
</feature>
<dbReference type="InParanoid" id="A0A218ZAD8"/>
<dbReference type="OrthoDB" id="10013407at2759"/>
<dbReference type="Gene3D" id="3.50.30.30">
    <property type="match status" value="1"/>
</dbReference>
<evidence type="ECO:0000256" key="1">
    <source>
        <dbReference type="ARBA" id="ARBA00001947"/>
    </source>
</evidence>
<dbReference type="EMBL" id="MZNU01000084">
    <property type="protein sequence ID" value="OWP04987.1"/>
    <property type="molecule type" value="Genomic_DNA"/>
</dbReference>
<comment type="caution">
    <text evidence="11">The sequence shown here is derived from an EMBL/GenBank/DDBJ whole genome shotgun (WGS) entry which is preliminary data.</text>
</comment>
<comment type="cofactor">
    <cofactor evidence="1">
        <name>Zn(2+)</name>
        <dbReference type="ChEBI" id="CHEBI:29105"/>
    </cofactor>
</comment>
<evidence type="ECO:0000259" key="10">
    <source>
        <dbReference type="Pfam" id="PF04389"/>
    </source>
</evidence>
<feature type="chain" id="PRO_5011832934" description="Peptide hydrolase" evidence="7">
    <location>
        <begin position="20"/>
        <end position="490"/>
    </location>
</feature>
<keyword evidence="4 7" id="KW-0479">Metal-binding</keyword>
<dbReference type="STRING" id="503106.A0A218ZAD8"/>
<dbReference type="InterPro" id="IPR003137">
    <property type="entry name" value="PA_domain"/>
</dbReference>
<feature type="region of interest" description="Disordered" evidence="8">
    <location>
        <begin position="462"/>
        <end position="490"/>
    </location>
</feature>
<dbReference type="AlphaFoldDB" id="A0A218ZAD8"/>
<keyword evidence="12" id="KW-1185">Reference proteome</keyword>
<evidence type="ECO:0000256" key="5">
    <source>
        <dbReference type="ARBA" id="ARBA00022801"/>
    </source>
</evidence>
<sequence>MKFAQQAALLATMASWVKAMPMTGDEEQLPLVDSEKLRETIQVTTLLAKLEGLQEMTVETNSGSRFIGSTGHAFTLDYIYDKLYRTGYYDITTQDFLVTYEDAFLSANGDEYLAAPFFYSPLGSTTAPLIAVANHGCQEADYPPEVKNKIVIITRGTCAYDRKSTLAKQAGAAGAIIYNIFDGDVVLEAQFNAAGNYVPTVGVSWETGQALLKSLGTANLEISTKNVPTKNIIAETRAGDHNNVLMLGAHTDSVRSGPGINDNGSGVIGLLEVALRLSKFKVQNAVRFSFWSAEQLGMLGSTRYVNKLSKEESRKIRLYLDFDTIASPNYVYEVLDGSGLTFGRRGAPGSAEVQTLWQDYFKGIKIKTKSVHIGSFGDNLPFFSAGIPIGGLSSGADELKSHKEFKDHGGRAGEFYDPNHRTSQDRIENINKDVFLQITRAIAHAVATYARTFESLGARGDAVADGTEGQTSGASQAEPAEKNGWMWQWE</sequence>
<feature type="signal peptide" evidence="7">
    <location>
        <begin position="1"/>
        <end position="19"/>
    </location>
</feature>
<evidence type="ECO:0000256" key="6">
    <source>
        <dbReference type="ARBA" id="ARBA00022833"/>
    </source>
</evidence>
<name>A0A218ZAD8_9HELO</name>
<dbReference type="SUPFAM" id="SSF52025">
    <property type="entry name" value="PA domain"/>
    <property type="match status" value="1"/>
</dbReference>